<dbReference type="EMBL" id="JAERSG010000002">
    <property type="protein sequence ID" value="MBL0747383.1"/>
    <property type="molecule type" value="Genomic_DNA"/>
</dbReference>
<evidence type="ECO:0008006" key="4">
    <source>
        <dbReference type="Google" id="ProtNLM"/>
    </source>
</evidence>
<evidence type="ECO:0000313" key="3">
    <source>
        <dbReference type="Proteomes" id="UP000636918"/>
    </source>
</evidence>
<feature type="chain" id="PRO_5045598335" description="WD40 repeat domain-containing protein" evidence="1">
    <location>
        <begin position="23"/>
        <end position="322"/>
    </location>
</feature>
<dbReference type="Proteomes" id="UP000636918">
    <property type="component" value="Unassembled WGS sequence"/>
</dbReference>
<name>A0ABS1L786_9ACTN</name>
<protein>
    <recommendedName>
        <fullName evidence="4">WD40 repeat domain-containing protein</fullName>
    </recommendedName>
</protein>
<proteinExistence type="predicted"/>
<accession>A0ABS1L786</accession>
<gene>
    <name evidence="2" type="ORF">JI751_07175</name>
</gene>
<dbReference type="SUPFAM" id="SSF50974">
    <property type="entry name" value="Nitrous oxide reductase, N-terminal domain"/>
    <property type="match status" value="1"/>
</dbReference>
<keyword evidence="3" id="KW-1185">Reference proteome</keyword>
<evidence type="ECO:0000313" key="2">
    <source>
        <dbReference type="EMBL" id="MBL0747383.1"/>
    </source>
</evidence>
<organism evidence="2 3">
    <name type="scientific">Nocardioides baculatus</name>
    <dbReference type="NCBI Taxonomy" id="2801337"/>
    <lineage>
        <taxon>Bacteria</taxon>
        <taxon>Bacillati</taxon>
        <taxon>Actinomycetota</taxon>
        <taxon>Actinomycetes</taxon>
        <taxon>Propionibacteriales</taxon>
        <taxon>Nocardioidaceae</taxon>
        <taxon>Nocardioides</taxon>
    </lineage>
</organism>
<sequence length="322" mass="34849">MRRSIITVAVLAIASLALPAQAAAPAVELQPEELPRGADIAVPHLEDGQWGDVLVDGDRRVELPGRIARIVGESDGDWLVGTQNADYKRNRRVVRVSGDGSVTDVLRNIDPSSVVLSADGTTLAWPRYVSRGSKVVVHVARAADGEELGAKGPMAYADVLDVDAKKVVLGSDSRTFAWGFARNRTRTLARGLSGDVDLSHDLLTTWTKDPYEGGCMVVSTLSRPRTEIWRSCRERVAAFSPDGTQMLTFHKLTDGLGPGEIHLRAIEGRKLATWTTGWFDGWSWESTGVVLLDVNGQRKAATVRCTLATCENATDPVKVQAP</sequence>
<feature type="signal peptide" evidence="1">
    <location>
        <begin position="1"/>
        <end position="22"/>
    </location>
</feature>
<reference evidence="2 3" key="1">
    <citation type="submission" date="2021-01" db="EMBL/GenBank/DDBJ databases">
        <title>Genome seq and assembly of Nocardiodes sp. G10.</title>
        <authorList>
            <person name="Chhetri G."/>
        </authorList>
    </citation>
    <scope>NUCLEOTIDE SEQUENCE [LARGE SCALE GENOMIC DNA]</scope>
    <source>
        <strain evidence="2 3">G10</strain>
    </source>
</reference>
<evidence type="ECO:0000256" key="1">
    <source>
        <dbReference type="SAM" id="SignalP"/>
    </source>
</evidence>
<dbReference type="RefSeq" id="WP_201935126.1">
    <property type="nucleotide sequence ID" value="NZ_JAERSG010000002.1"/>
</dbReference>
<dbReference type="InterPro" id="IPR011045">
    <property type="entry name" value="N2O_reductase_N"/>
</dbReference>
<keyword evidence="1" id="KW-0732">Signal</keyword>
<comment type="caution">
    <text evidence="2">The sequence shown here is derived from an EMBL/GenBank/DDBJ whole genome shotgun (WGS) entry which is preliminary data.</text>
</comment>